<dbReference type="RefSeq" id="WP_190408675.1">
    <property type="nucleotide sequence ID" value="NZ_JACJRF010000039.1"/>
</dbReference>
<dbReference type="EMBL" id="JACJRF010000039">
    <property type="protein sequence ID" value="MBD2346253.1"/>
    <property type="molecule type" value="Genomic_DNA"/>
</dbReference>
<protein>
    <submittedName>
        <fullName evidence="1">TniB family NTP-binding protein</fullName>
    </submittedName>
</protein>
<dbReference type="Pfam" id="PF05621">
    <property type="entry name" value="TniB"/>
    <property type="match status" value="1"/>
</dbReference>
<dbReference type="Proteomes" id="UP000607281">
    <property type="component" value="Unassembled WGS sequence"/>
</dbReference>
<evidence type="ECO:0000313" key="2">
    <source>
        <dbReference type="Proteomes" id="UP000607281"/>
    </source>
</evidence>
<evidence type="ECO:0000313" key="1">
    <source>
        <dbReference type="EMBL" id="MBD2346253.1"/>
    </source>
</evidence>
<dbReference type="Gene3D" id="3.40.50.300">
    <property type="entry name" value="P-loop containing nucleotide triphosphate hydrolases"/>
    <property type="match status" value="1"/>
</dbReference>
<dbReference type="InterPro" id="IPR052026">
    <property type="entry name" value="ExeA_AAA_ATPase_DNA-bind"/>
</dbReference>
<keyword evidence="2" id="KW-1185">Reference proteome</keyword>
<dbReference type="PANTHER" id="PTHR35894:SF1">
    <property type="entry name" value="PHOSPHORIBULOKINASE _ URIDINE KINASE FAMILY"/>
    <property type="match status" value="1"/>
</dbReference>
<dbReference type="InterPro" id="IPR027417">
    <property type="entry name" value="P-loop_NTPase"/>
</dbReference>
<dbReference type="SUPFAM" id="SSF52540">
    <property type="entry name" value="P-loop containing nucleoside triphosphate hydrolases"/>
    <property type="match status" value="1"/>
</dbReference>
<gene>
    <name evidence="1" type="ORF">H6G18_19185</name>
</gene>
<reference evidence="1 2" key="1">
    <citation type="journal article" date="2020" name="ISME J.">
        <title>Comparative genomics reveals insights into cyanobacterial evolution and habitat adaptation.</title>
        <authorList>
            <person name="Chen M.Y."/>
            <person name="Teng W.K."/>
            <person name="Zhao L."/>
            <person name="Hu C.X."/>
            <person name="Zhou Y.K."/>
            <person name="Han B.P."/>
            <person name="Song L.R."/>
            <person name="Shu W.S."/>
        </authorList>
    </citation>
    <scope>NUCLEOTIDE SEQUENCE [LARGE SCALE GENOMIC DNA]</scope>
    <source>
        <strain evidence="1 2">FACHB-260</strain>
    </source>
</reference>
<name>A0ABR8CTN8_9NOST</name>
<dbReference type="InterPro" id="IPR008868">
    <property type="entry name" value="TniB"/>
</dbReference>
<accession>A0ABR8CTN8</accession>
<dbReference type="PANTHER" id="PTHR35894">
    <property type="entry name" value="GENERAL SECRETION PATHWAY PROTEIN A-RELATED"/>
    <property type="match status" value="1"/>
</dbReference>
<comment type="caution">
    <text evidence="1">The sequence shown here is derived from an EMBL/GenBank/DDBJ whole genome shotgun (WGS) entry which is preliminary data.</text>
</comment>
<sequence>MTSKQAQAVAQQLGDIPVNDDKLQAEIQRLNRKNFVSLKQVQVLHDWLEGKRQSKQSGRVVGESRTGKTMGCNAYRLRHKPKQKPGQPPIVPVAYIHVNQECSAKELFGLIIEHLKYQIPKGTVAEIRDRTFRVLKGCGVEMLIIDEADRLKPKTFAEVRDIFDKLEISVILVGTDRLDTVIRRDEQVFNRFRACYRFGIISDEDFPQTVEIWEKTILQLPVASNLKSDTMLTTLKEATGRYIGLLDMILRETAIKALKKGLHKIDLATLKEVVNEYTVEPKRK</sequence>
<organism evidence="1 2">
    <name type="scientific">Anabaena subtropica FACHB-260</name>
    <dbReference type="NCBI Taxonomy" id="2692884"/>
    <lineage>
        <taxon>Bacteria</taxon>
        <taxon>Bacillati</taxon>
        <taxon>Cyanobacteriota</taxon>
        <taxon>Cyanophyceae</taxon>
        <taxon>Nostocales</taxon>
        <taxon>Nostocaceae</taxon>
        <taxon>Anabaena</taxon>
    </lineage>
</organism>
<proteinExistence type="predicted"/>